<organism evidence="1 2">
    <name type="scientific">Pisolithus tinctorius Marx 270</name>
    <dbReference type="NCBI Taxonomy" id="870435"/>
    <lineage>
        <taxon>Eukaryota</taxon>
        <taxon>Fungi</taxon>
        <taxon>Dikarya</taxon>
        <taxon>Basidiomycota</taxon>
        <taxon>Agaricomycotina</taxon>
        <taxon>Agaricomycetes</taxon>
        <taxon>Agaricomycetidae</taxon>
        <taxon>Boletales</taxon>
        <taxon>Sclerodermatineae</taxon>
        <taxon>Pisolithaceae</taxon>
        <taxon>Pisolithus</taxon>
    </lineage>
</organism>
<sequence>MYPCPVNPTSSCTCDCGRGSIDRPLRVDTLSRAAKNWHLVGGREKAPRHGGRVRVYIHRSTGCHIRKCAVLGVDPRPSTDSYGDNVAHAYSCLIAIRL</sequence>
<dbReference type="AlphaFoldDB" id="A0A0C3PB42"/>
<protein>
    <submittedName>
        <fullName evidence="1">Uncharacterized protein</fullName>
    </submittedName>
</protein>
<evidence type="ECO:0000313" key="2">
    <source>
        <dbReference type="Proteomes" id="UP000054217"/>
    </source>
</evidence>
<proteinExistence type="predicted"/>
<keyword evidence="2" id="KW-1185">Reference proteome</keyword>
<evidence type="ECO:0000313" key="1">
    <source>
        <dbReference type="EMBL" id="KIO05171.1"/>
    </source>
</evidence>
<name>A0A0C3PB42_PISTI</name>
<reference evidence="1 2" key="1">
    <citation type="submission" date="2014-04" db="EMBL/GenBank/DDBJ databases">
        <authorList>
            <consortium name="DOE Joint Genome Institute"/>
            <person name="Kuo A."/>
            <person name="Kohler A."/>
            <person name="Costa M.D."/>
            <person name="Nagy L.G."/>
            <person name="Floudas D."/>
            <person name="Copeland A."/>
            <person name="Barry K.W."/>
            <person name="Cichocki N."/>
            <person name="Veneault-Fourrey C."/>
            <person name="LaButti K."/>
            <person name="Lindquist E.A."/>
            <person name="Lipzen A."/>
            <person name="Lundell T."/>
            <person name="Morin E."/>
            <person name="Murat C."/>
            <person name="Sun H."/>
            <person name="Tunlid A."/>
            <person name="Henrissat B."/>
            <person name="Grigoriev I.V."/>
            <person name="Hibbett D.S."/>
            <person name="Martin F."/>
            <person name="Nordberg H.P."/>
            <person name="Cantor M.N."/>
            <person name="Hua S.X."/>
        </authorList>
    </citation>
    <scope>NUCLEOTIDE SEQUENCE [LARGE SCALE GENOMIC DNA]</scope>
    <source>
        <strain evidence="1 2">Marx 270</strain>
    </source>
</reference>
<dbReference type="Proteomes" id="UP000054217">
    <property type="component" value="Unassembled WGS sequence"/>
</dbReference>
<dbReference type="InParanoid" id="A0A0C3PB42"/>
<dbReference type="HOGENOM" id="CLU_2334508_0_0_1"/>
<accession>A0A0C3PB42</accession>
<dbReference type="EMBL" id="KN831968">
    <property type="protein sequence ID" value="KIO05171.1"/>
    <property type="molecule type" value="Genomic_DNA"/>
</dbReference>
<gene>
    <name evidence="1" type="ORF">M404DRAFT_1000179</name>
</gene>
<reference evidence="2" key="2">
    <citation type="submission" date="2015-01" db="EMBL/GenBank/DDBJ databases">
        <title>Evolutionary Origins and Diversification of the Mycorrhizal Mutualists.</title>
        <authorList>
            <consortium name="DOE Joint Genome Institute"/>
            <consortium name="Mycorrhizal Genomics Consortium"/>
            <person name="Kohler A."/>
            <person name="Kuo A."/>
            <person name="Nagy L.G."/>
            <person name="Floudas D."/>
            <person name="Copeland A."/>
            <person name="Barry K.W."/>
            <person name="Cichocki N."/>
            <person name="Veneault-Fourrey C."/>
            <person name="LaButti K."/>
            <person name="Lindquist E.A."/>
            <person name="Lipzen A."/>
            <person name="Lundell T."/>
            <person name="Morin E."/>
            <person name="Murat C."/>
            <person name="Riley R."/>
            <person name="Ohm R."/>
            <person name="Sun H."/>
            <person name="Tunlid A."/>
            <person name="Henrissat B."/>
            <person name="Grigoriev I.V."/>
            <person name="Hibbett D.S."/>
            <person name="Martin F."/>
        </authorList>
    </citation>
    <scope>NUCLEOTIDE SEQUENCE [LARGE SCALE GENOMIC DNA]</scope>
    <source>
        <strain evidence="2">Marx 270</strain>
    </source>
</reference>